<name>A0A1V2A8P3_9BACI</name>
<gene>
    <name evidence="3" type="ORF">BTO28_07570</name>
</gene>
<dbReference type="InterPro" id="IPR036514">
    <property type="entry name" value="SGNH_hydro_sf"/>
</dbReference>
<evidence type="ECO:0000313" key="4">
    <source>
        <dbReference type="Proteomes" id="UP000188613"/>
    </source>
</evidence>
<comment type="caution">
    <text evidence="3">The sequence shown here is derived from an EMBL/GenBank/DDBJ whole genome shotgun (WGS) entry which is preliminary data.</text>
</comment>
<dbReference type="PANTHER" id="PTHR30383">
    <property type="entry name" value="THIOESTERASE 1/PROTEASE 1/LYSOPHOSPHOLIPASE L1"/>
    <property type="match status" value="1"/>
</dbReference>
<proteinExistence type="predicted"/>
<dbReference type="STRING" id="1714355.BTO28_07570"/>
<dbReference type="Proteomes" id="UP000188613">
    <property type="component" value="Unassembled WGS sequence"/>
</dbReference>
<dbReference type="PROSITE" id="PS51257">
    <property type="entry name" value="PROKAR_LIPOPROTEIN"/>
    <property type="match status" value="1"/>
</dbReference>
<dbReference type="RefSeq" id="WP_076764937.1">
    <property type="nucleotide sequence ID" value="NZ_MSFI01000010.1"/>
</dbReference>
<dbReference type="OrthoDB" id="252349at2"/>
<dbReference type="GO" id="GO:0004622">
    <property type="term" value="F:phosphatidylcholine lysophospholipase activity"/>
    <property type="evidence" value="ECO:0007669"/>
    <property type="project" value="TreeGrafter"/>
</dbReference>
<protein>
    <submittedName>
        <fullName evidence="3">GDSL family lipase</fullName>
    </submittedName>
</protein>
<accession>A0A1V2A8P3</accession>
<evidence type="ECO:0000313" key="3">
    <source>
        <dbReference type="EMBL" id="OMP67368.1"/>
    </source>
</evidence>
<dbReference type="Gene3D" id="3.40.50.1110">
    <property type="entry name" value="SGNH hydrolase"/>
    <property type="match status" value="1"/>
</dbReference>
<feature type="transmembrane region" description="Helical" evidence="1">
    <location>
        <begin position="7"/>
        <end position="31"/>
    </location>
</feature>
<keyword evidence="4" id="KW-1185">Reference proteome</keyword>
<sequence>MFLKGKWVLFVTITSVFSCLLWMFGMGWALFDYFNCSAKSVAEAPAETVETDRNGIHIVALGDSLTRGTGDASGKGYVGYLMEDLEKRSDQKMQITNLGIKGQTSVQLAEQVKQQEVQRQIKLADTILITIGGNDLFRGGQTLAELDLQKVEGLKEEYSKNVDGILSSIRSQNTEANVFLIGLYNPFIDMEDANTTSQIVRDWNERSADISAKYPKAVFVPTFDLFQLKVEDYLYTDNFHPNSEGYQLIAERVAALLTW</sequence>
<evidence type="ECO:0000259" key="2">
    <source>
        <dbReference type="Pfam" id="PF13472"/>
    </source>
</evidence>
<keyword evidence="1" id="KW-0812">Transmembrane</keyword>
<organism evidence="3 4">
    <name type="scientific">Domibacillus epiphyticus</name>
    <dbReference type="NCBI Taxonomy" id="1714355"/>
    <lineage>
        <taxon>Bacteria</taxon>
        <taxon>Bacillati</taxon>
        <taxon>Bacillota</taxon>
        <taxon>Bacilli</taxon>
        <taxon>Bacillales</taxon>
        <taxon>Bacillaceae</taxon>
        <taxon>Domibacillus</taxon>
    </lineage>
</organism>
<reference evidence="3 4" key="1">
    <citation type="submission" date="2016-12" db="EMBL/GenBank/DDBJ databases">
        <title>Domibacillus sp. SAB 38T whole genome sequencing.</title>
        <authorList>
            <person name="Verma A."/>
            <person name="Ojha A.K."/>
            <person name="Krishnamurthi S."/>
        </authorList>
    </citation>
    <scope>NUCLEOTIDE SEQUENCE [LARGE SCALE GENOMIC DNA]</scope>
    <source>
        <strain evidence="3 4">SAB 38</strain>
    </source>
</reference>
<dbReference type="SUPFAM" id="SSF52266">
    <property type="entry name" value="SGNH hydrolase"/>
    <property type="match status" value="1"/>
</dbReference>
<dbReference type="EMBL" id="MSFI01000010">
    <property type="protein sequence ID" value="OMP67368.1"/>
    <property type="molecule type" value="Genomic_DNA"/>
</dbReference>
<dbReference type="Pfam" id="PF13472">
    <property type="entry name" value="Lipase_GDSL_2"/>
    <property type="match status" value="1"/>
</dbReference>
<dbReference type="AlphaFoldDB" id="A0A1V2A8P3"/>
<evidence type="ECO:0000256" key="1">
    <source>
        <dbReference type="SAM" id="Phobius"/>
    </source>
</evidence>
<dbReference type="PANTHER" id="PTHR30383:SF27">
    <property type="entry name" value="SPORE GERMINATION LIPASE LIPC"/>
    <property type="match status" value="1"/>
</dbReference>
<feature type="domain" description="SGNH hydrolase-type esterase" evidence="2">
    <location>
        <begin position="60"/>
        <end position="248"/>
    </location>
</feature>
<dbReference type="InterPro" id="IPR051532">
    <property type="entry name" value="Ester_Hydrolysis_Enzymes"/>
</dbReference>
<keyword evidence="1" id="KW-0472">Membrane</keyword>
<keyword evidence="1" id="KW-1133">Transmembrane helix</keyword>
<dbReference type="InterPro" id="IPR013830">
    <property type="entry name" value="SGNH_hydro"/>
</dbReference>
<dbReference type="CDD" id="cd04506">
    <property type="entry name" value="SGNH_hydrolase_YpmR_like"/>
    <property type="match status" value="1"/>
</dbReference>